<accession>A0ABR7N2Q1</accession>
<evidence type="ECO:0000313" key="3">
    <source>
        <dbReference type="Proteomes" id="UP000606193"/>
    </source>
</evidence>
<name>A0ABR7N2Q1_9FIRM</name>
<dbReference type="InterPro" id="IPR010690">
    <property type="entry name" value="YqfD"/>
</dbReference>
<evidence type="ECO:0000313" key="2">
    <source>
        <dbReference type="EMBL" id="MBC8562900.1"/>
    </source>
</evidence>
<comment type="caution">
    <text evidence="2">The sequence shown here is derived from an EMBL/GenBank/DDBJ whole genome shotgun (WGS) entry which is preliminary data.</text>
</comment>
<keyword evidence="1" id="KW-1133">Transmembrane helix</keyword>
<keyword evidence="1" id="KW-0812">Transmembrane</keyword>
<protein>
    <submittedName>
        <fullName evidence="2">Sporulation protein YqfD</fullName>
    </submittedName>
</protein>
<dbReference type="Proteomes" id="UP000606193">
    <property type="component" value="Unassembled WGS sequence"/>
</dbReference>
<gene>
    <name evidence="2" type="ORF">H8704_09740</name>
</gene>
<dbReference type="RefSeq" id="WP_249298149.1">
    <property type="nucleotide sequence ID" value="NZ_JACRSX010000013.1"/>
</dbReference>
<reference evidence="2 3" key="1">
    <citation type="submission" date="2020-08" db="EMBL/GenBank/DDBJ databases">
        <title>Genome public.</title>
        <authorList>
            <person name="Liu C."/>
            <person name="Sun Q."/>
        </authorList>
    </citation>
    <scope>NUCLEOTIDE SEQUENCE [LARGE SCALE GENOMIC DNA]</scope>
    <source>
        <strain evidence="2 3">NSJ-37</strain>
    </source>
</reference>
<evidence type="ECO:0000256" key="1">
    <source>
        <dbReference type="SAM" id="Phobius"/>
    </source>
</evidence>
<sequence length="399" mass="46278">MIHKILTWCGGYVIVRLPGDQAERFINICRTKGIFWWKVRWQRQGQYVYGCMKRTDYYKLRPVVQKTGVFPVVKERIGGYFWLRRGIARASFWCGILSMLCILFLLAGRIWGIEVSGQSYHTKDSILRYLESEDVYGGMAGKDVVCSEIEAKLRKKYQDIGWASVEKSGSKLYVRLDEVLLQKKKHKKVPASLVAENSGTVLSIVTKTGTAKVRAGDQVKEGQKLISEKVKIVGDNEEVVAKKHVRAAGTVVLQSVYHYEDSLKKQYQKRKITGKSRTIYQINIKNHDLFLYNPLKSLESYEKYDIIREGGQVCPFLSCRFPVFVWKKTFREIQQEKSRYSQEEAAKLLTGRFDYYRQQMTEKGCYDLEGELVIREQGDCFVGEADIVYSKKQKKYQQF</sequence>
<dbReference type="EMBL" id="JACRSX010000013">
    <property type="protein sequence ID" value="MBC8562900.1"/>
    <property type="molecule type" value="Genomic_DNA"/>
</dbReference>
<feature type="transmembrane region" description="Helical" evidence="1">
    <location>
        <begin position="90"/>
        <end position="111"/>
    </location>
</feature>
<dbReference type="Pfam" id="PF06898">
    <property type="entry name" value="YqfD"/>
    <property type="match status" value="1"/>
</dbReference>
<proteinExistence type="predicted"/>
<organism evidence="2 3">
    <name type="scientific">Jutongia huaianensis</name>
    <dbReference type="NCBI Taxonomy" id="2763668"/>
    <lineage>
        <taxon>Bacteria</taxon>
        <taxon>Bacillati</taxon>
        <taxon>Bacillota</taxon>
        <taxon>Clostridia</taxon>
        <taxon>Lachnospirales</taxon>
        <taxon>Lachnospiraceae</taxon>
        <taxon>Jutongia</taxon>
    </lineage>
</organism>
<keyword evidence="3" id="KW-1185">Reference proteome</keyword>
<keyword evidence="1" id="KW-0472">Membrane</keyword>